<feature type="domain" description="Solute-binding protein family 5" evidence="6">
    <location>
        <begin position="71"/>
        <end position="423"/>
    </location>
</feature>
<dbReference type="Gene3D" id="3.10.105.10">
    <property type="entry name" value="Dipeptide-binding Protein, Domain 3"/>
    <property type="match status" value="1"/>
</dbReference>
<name>A0ABV2J8Z0_9FIRM</name>
<comment type="similarity">
    <text evidence="2">Belongs to the bacterial solute-binding protein 5 family.</text>
</comment>
<evidence type="ECO:0000256" key="4">
    <source>
        <dbReference type="ARBA" id="ARBA00022729"/>
    </source>
</evidence>
<dbReference type="SUPFAM" id="SSF53850">
    <property type="entry name" value="Periplasmic binding protein-like II"/>
    <property type="match status" value="1"/>
</dbReference>
<dbReference type="EMBL" id="JBEPMA010000003">
    <property type="protein sequence ID" value="MET3617227.1"/>
    <property type="molecule type" value="Genomic_DNA"/>
</dbReference>
<organism evidence="7 8">
    <name type="scientific">Peptoniphilus olsenii</name>
    <dbReference type="NCBI Taxonomy" id="411570"/>
    <lineage>
        <taxon>Bacteria</taxon>
        <taxon>Bacillati</taxon>
        <taxon>Bacillota</taxon>
        <taxon>Tissierellia</taxon>
        <taxon>Tissierellales</taxon>
        <taxon>Peptoniphilaceae</taxon>
        <taxon>Peptoniphilus</taxon>
    </lineage>
</organism>
<dbReference type="InterPro" id="IPR030678">
    <property type="entry name" value="Peptide/Ni-bd"/>
</dbReference>
<keyword evidence="3" id="KW-0813">Transport</keyword>
<evidence type="ECO:0000256" key="5">
    <source>
        <dbReference type="SAM" id="SignalP"/>
    </source>
</evidence>
<reference evidence="7 8" key="1">
    <citation type="submission" date="2024-06" db="EMBL/GenBank/DDBJ databases">
        <title>Genomic Encyclopedia of Type Strains, Phase IV (KMG-IV): sequencing the most valuable type-strain genomes for metagenomic binning, comparative biology and taxonomic classification.</title>
        <authorList>
            <person name="Goeker M."/>
        </authorList>
    </citation>
    <scope>NUCLEOTIDE SEQUENCE [LARGE SCALE GENOMIC DNA]</scope>
    <source>
        <strain evidence="7 8">DSM 21460</strain>
    </source>
</reference>
<proteinExistence type="inferred from homology"/>
<feature type="chain" id="PRO_5046672527" evidence="5">
    <location>
        <begin position="20"/>
        <end position="510"/>
    </location>
</feature>
<dbReference type="PANTHER" id="PTHR30290:SF9">
    <property type="entry name" value="OLIGOPEPTIDE-BINDING PROTEIN APPA"/>
    <property type="match status" value="1"/>
</dbReference>
<dbReference type="PANTHER" id="PTHR30290">
    <property type="entry name" value="PERIPLASMIC BINDING COMPONENT OF ABC TRANSPORTER"/>
    <property type="match status" value="1"/>
</dbReference>
<dbReference type="PROSITE" id="PS01040">
    <property type="entry name" value="SBP_BACTERIAL_5"/>
    <property type="match status" value="1"/>
</dbReference>
<dbReference type="RefSeq" id="WP_354367464.1">
    <property type="nucleotide sequence ID" value="NZ_JBEPMA010000003.1"/>
</dbReference>
<evidence type="ECO:0000259" key="6">
    <source>
        <dbReference type="Pfam" id="PF00496"/>
    </source>
</evidence>
<comment type="caution">
    <text evidence="7">The sequence shown here is derived from an EMBL/GenBank/DDBJ whole genome shotgun (WGS) entry which is preliminary data.</text>
</comment>
<dbReference type="PROSITE" id="PS51257">
    <property type="entry name" value="PROKAR_LIPOPROTEIN"/>
    <property type="match status" value="1"/>
</dbReference>
<keyword evidence="8" id="KW-1185">Reference proteome</keyword>
<protein>
    <submittedName>
        <fullName evidence="7">Peptide/nickel transport system substrate-binding protein</fullName>
    </submittedName>
</protein>
<accession>A0ABV2J8Z0</accession>
<dbReference type="PIRSF" id="PIRSF002741">
    <property type="entry name" value="MppA"/>
    <property type="match status" value="1"/>
</dbReference>
<evidence type="ECO:0000313" key="7">
    <source>
        <dbReference type="EMBL" id="MET3617227.1"/>
    </source>
</evidence>
<keyword evidence="4 5" id="KW-0732">Signal</keyword>
<sequence>MKKRTLIIMALVLSFVLTACGGKGSGADDTLTIAMVSDAVSLDPTQTNDTYSSNVSFQIYEGLITHDNNNEIVPVLAESYEQVDDVTYRFKIREGVKFHNGEELTPEDVVFSLKRCIDSPNIKHLFNVIDKDSVKVVDGNSVEFKLLAPYTPILHNLCHPGAFIQNEKAVTEGGSDYQMNPVGTGPYKFVSWAKADNIKLEKNEDYWGEPGNMNTIIFRIIPEGTNRTIELESGGVDIAYDIIPTDLKKIDENDELQLFRDFSLGTHYIGINVSKEPLNNLKVRQAIRYGIDLDQIIQAVWMGVGETATGPMPSTINYGIPEAFPLPARDVEKAKALLAEAGYPDGIEISMATSDKKERIDIATAMKEQLAECNITMNIEVLEWSAYLKKLESANSDLFQLGWTADAPDADGMLYPNFHSSQVGPGGNYTFVENPELDALLDKARLLPEGEERKQAYADIQKIIMDEWYWIPSYYEEKLVGARADISGFPMNAMGWYPLKDIVKGEAEAK</sequence>
<comment type="subcellular location">
    <subcellularLocation>
        <location evidence="1">Cell membrane</location>
        <topology evidence="1">Lipid-anchor</topology>
    </subcellularLocation>
</comment>
<dbReference type="InterPro" id="IPR039424">
    <property type="entry name" value="SBP_5"/>
</dbReference>
<dbReference type="Pfam" id="PF00496">
    <property type="entry name" value="SBP_bac_5"/>
    <property type="match status" value="1"/>
</dbReference>
<dbReference type="Gene3D" id="3.40.190.10">
    <property type="entry name" value="Periplasmic binding protein-like II"/>
    <property type="match status" value="1"/>
</dbReference>
<dbReference type="Gene3D" id="3.90.76.10">
    <property type="entry name" value="Dipeptide-binding Protein, Domain 1"/>
    <property type="match status" value="1"/>
</dbReference>
<evidence type="ECO:0000256" key="3">
    <source>
        <dbReference type="ARBA" id="ARBA00022448"/>
    </source>
</evidence>
<evidence type="ECO:0000256" key="1">
    <source>
        <dbReference type="ARBA" id="ARBA00004193"/>
    </source>
</evidence>
<dbReference type="Proteomes" id="UP001549162">
    <property type="component" value="Unassembled WGS sequence"/>
</dbReference>
<evidence type="ECO:0000256" key="2">
    <source>
        <dbReference type="ARBA" id="ARBA00005695"/>
    </source>
</evidence>
<feature type="signal peptide" evidence="5">
    <location>
        <begin position="1"/>
        <end position="19"/>
    </location>
</feature>
<dbReference type="InterPro" id="IPR023765">
    <property type="entry name" value="SBP_5_CS"/>
</dbReference>
<evidence type="ECO:0000313" key="8">
    <source>
        <dbReference type="Proteomes" id="UP001549162"/>
    </source>
</evidence>
<dbReference type="InterPro" id="IPR000914">
    <property type="entry name" value="SBP_5_dom"/>
</dbReference>
<gene>
    <name evidence="7" type="ORF">ABID14_000855</name>
</gene>